<dbReference type="InterPro" id="IPR011990">
    <property type="entry name" value="TPR-like_helical_dom_sf"/>
</dbReference>
<name>A0ABP8H5E9_9SPHI</name>
<reference evidence="2" key="1">
    <citation type="journal article" date="2019" name="Int. J. Syst. Evol. Microbiol.">
        <title>The Global Catalogue of Microorganisms (GCM) 10K type strain sequencing project: providing services to taxonomists for standard genome sequencing and annotation.</title>
        <authorList>
            <consortium name="The Broad Institute Genomics Platform"/>
            <consortium name="The Broad Institute Genome Sequencing Center for Infectious Disease"/>
            <person name="Wu L."/>
            <person name="Ma J."/>
        </authorList>
    </citation>
    <scope>NUCLEOTIDE SEQUENCE [LARGE SCALE GENOMIC DNA]</scope>
    <source>
        <strain evidence="2">JCM 17705</strain>
    </source>
</reference>
<evidence type="ECO:0008006" key="3">
    <source>
        <dbReference type="Google" id="ProtNLM"/>
    </source>
</evidence>
<gene>
    <name evidence="1" type="ORF">GCM10023149_42020</name>
</gene>
<dbReference type="SUPFAM" id="SSF48452">
    <property type="entry name" value="TPR-like"/>
    <property type="match status" value="1"/>
</dbReference>
<dbReference type="EMBL" id="BAABFT010000014">
    <property type="protein sequence ID" value="GAA4334578.1"/>
    <property type="molecule type" value="Genomic_DNA"/>
</dbReference>
<proteinExistence type="predicted"/>
<evidence type="ECO:0000313" key="1">
    <source>
        <dbReference type="EMBL" id="GAA4334578.1"/>
    </source>
</evidence>
<organism evidence="1 2">
    <name type="scientific">Mucilaginibacter gynuensis</name>
    <dbReference type="NCBI Taxonomy" id="1302236"/>
    <lineage>
        <taxon>Bacteria</taxon>
        <taxon>Pseudomonadati</taxon>
        <taxon>Bacteroidota</taxon>
        <taxon>Sphingobacteriia</taxon>
        <taxon>Sphingobacteriales</taxon>
        <taxon>Sphingobacteriaceae</taxon>
        <taxon>Mucilaginibacter</taxon>
    </lineage>
</organism>
<keyword evidence="2" id="KW-1185">Reference proteome</keyword>
<evidence type="ECO:0000313" key="2">
    <source>
        <dbReference type="Proteomes" id="UP001500582"/>
    </source>
</evidence>
<dbReference type="Gene3D" id="1.25.40.10">
    <property type="entry name" value="Tetratricopeptide repeat domain"/>
    <property type="match status" value="1"/>
</dbReference>
<sequence>MAEYKTMRNAQHNMRFREYSTASYNFSDLANIYIKQNRLSEAKWYLLQSILISRRENNSRHTLANLISLANVKIDMGDVNLGRQDLLEARQIASSNGWKADEKVIVKKLESIQGINSQAPKSELKYADNVDPVAKSK</sequence>
<dbReference type="Proteomes" id="UP001500582">
    <property type="component" value="Unassembled WGS sequence"/>
</dbReference>
<accession>A0ABP8H5E9</accession>
<protein>
    <recommendedName>
        <fullName evidence="3">Tetratricopeptide repeat protein</fullName>
    </recommendedName>
</protein>
<comment type="caution">
    <text evidence="1">The sequence shown here is derived from an EMBL/GenBank/DDBJ whole genome shotgun (WGS) entry which is preliminary data.</text>
</comment>